<organism evidence="2 3">
    <name type="scientific">Rhizobium phaseoli</name>
    <dbReference type="NCBI Taxonomy" id="396"/>
    <lineage>
        <taxon>Bacteria</taxon>
        <taxon>Pseudomonadati</taxon>
        <taxon>Pseudomonadota</taxon>
        <taxon>Alphaproteobacteria</taxon>
        <taxon>Hyphomicrobiales</taxon>
        <taxon>Rhizobiaceae</taxon>
        <taxon>Rhizobium/Agrobacterium group</taxon>
        <taxon>Rhizobium</taxon>
    </lineage>
</organism>
<dbReference type="InterPro" id="IPR054189">
    <property type="entry name" value="DUF6894"/>
</dbReference>
<proteinExistence type="predicted"/>
<evidence type="ECO:0000313" key="3">
    <source>
        <dbReference type="Proteomes" id="UP000078551"/>
    </source>
</evidence>
<geneLocation type="plasmid" evidence="2 3">
    <name>pRphaN771e</name>
</geneLocation>
<protein>
    <recommendedName>
        <fullName evidence="1">DUF6894 domain-containing protein</fullName>
    </recommendedName>
</protein>
<keyword evidence="3" id="KW-1185">Reference proteome</keyword>
<feature type="domain" description="DUF6894" evidence="1">
    <location>
        <begin position="7"/>
        <end position="76"/>
    </location>
</feature>
<dbReference type="Pfam" id="PF21834">
    <property type="entry name" value="DUF6894"/>
    <property type="match status" value="1"/>
</dbReference>
<sequence>MGPRMPRYYFNIVSNAATVVDPDGTELATIEDARGEAVKDARALMSQAVLSGKDISGRKIHICDEQGALLLVVAFSETIKMAD</sequence>
<evidence type="ECO:0000313" key="2">
    <source>
        <dbReference type="EMBL" id="ANL88308.1"/>
    </source>
</evidence>
<name>A0ABN4QV87_9HYPH</name>
<dbReference type="Proteomes" id="UP000078551">
    <property type="component" value="Plasmid pRphaN771e"/>
</dbReference>
<accession>A0ABN4QV87</accession>
<keyword evidence="2" id="KW-0614">Plasmid</keyword>
<gene>
    <name evidence="2" type="ORF">AMC81_PE00060</name>
</gene>
<evidence type="ECO:0000259" key="1">
    <source>
        <dbReference type="Pfam" id="PF21834"/>
    </source>
</evidence>
<dbReference type="EMBL" id="CP013573">
    <property type="protein sequence ID" value="ANL88308.1"/>
    <property type="molecule type" value="Genomic_DNA"/>
</dbReference>
<reference evidence="2 3" key="1">
    <citation type="submission" date="2015-11" db="EMBL/GenBank/DDBJ databases">
        <title>The limits of bacterial species coexistence and the symbiotic plasmid transference in sympatric Rhizobium populations.</title>
        <authorList>
            <person name="Perez-Carrascal O.M."/>
            <person name="VanInsberghe D."/>
            <person name="Juarez S."/>
            <person name="Polz M.F."/>
            <person name="Vinuesa P."/>
            <person name="Gonzalez V."/>
        </authorList>
    </citation>
    <scope>NUCLEOTIDE SEQUENCE [LARGE SCALE GENOMIC DNA]</scope>
    <source>
        <strain evidence="2 3">N771</strain>
        <plasmid evidence="2 3">pRphaN771e</plasmid>
    </source>
</reference>